<dbReference type="AlphaFoldDB" id="D4BFB1"/>
<dbReference type="Proteomes" id="UP000003880">
    <property type="component" value="Unassembled WGS sequence"/>
</dbReference>
<protein>
    <submittedName>
        <fullName evidence="1">Uncharacterized protein</fullName>
    </submittedName>
</protein>
<comment type="caution">
    <text evidence="1">The sequence shown here is derived from an EMBL/GenBank/DDBJ whole genome shotgun (WGS) entry which is preliminary data.</text>
</comment>
<gene>
    <name evidence="1" type="ORF">CIT292_09478</name>
</gene>
<accession>D4BFB1</accession>
<dbReference type="HOGENOM" id="CLU_3249261_0_0_6"/>
<name>D4BFB1_9ENTR</name>
<evidence type="ECO:0000313" key="1">
    <source>
        <dbReference type="EMBL" id="EFE07590.1"/>
    </source>
</evidence>
<reference evidence="1 2" key="1">
    <citation type="submission" date="2010-02" db="EMBL/GenBank/DDBJ databases">
        <authorList>
            <person name="Weinstock G."/>
            <person name="Sodergren E."/>
            <person name="Clifton S."/>
            <person name="Fulton L."/>
            <person name="Fulton B."/>
            <person name="Courtney L."/>
            <person name="Fronick C."/>
            <person name="Harrison M."/>
            <person name="Strong C."/>
            <person name="Farmer C."/>
            <person name="Delahaunty K."/>
            <person name="Markovic C."/>
            <person name="Hall O."/>
            <person name="Minx P."/>
            <person name="Tomlinson C."/>
            <person name="Mitreva M."/>
            <person name="Nelson J."/>
            <person name="Hou S."/>
            <person name="Wollam A."/>
            <person name="Pepin K.H."/>
            <person name="Johnson M."/>
            <person name="Bhonagiri V."/>
            <person name="Zhang X."/>
            <person name="Suruliraj S."/>
            <person name="Warren W."/>
            <person name="Chinwalla A."/>
            <person name="Mardis E.R."/>
            <person name="Wilson R.K."/>
        </authorList>
    </citation>
    <scope>NUCLEOTIDE SEQUENCE [LARGE SCALE GENOMIC DNA]</scope>
    <source>
        <strain evidence="1 2">ATCC 29220</strain>
    </source>
</reference>
<dbReference type="EMBL" id="ABWL02000016">
    <property type="protein sequence ID" value="EFE07590.1"/>
    <property type="molecule type" value="Genomic_DNA"/>
</dbReference>
<organism evidence="1 2">
    <name type="scientific">Citrobacter youngae ATCC 29220</name>
    <dbReference type="NCBI Taxonomy" id="500640"/>
    <lineage>
        <taxon>Bacteria</taxon>
        <taxon>Pseudomonadati</taxon>
        <taxon>Pseudomonadota</taxon>
        <taxon>Gammaproteobacteria</taxon>
        <taxon>Enterobacterales</taxon>
        <taxon>Enterobacteriaceae</taxon>
        <taxon>Citrobacter</taxon>
        <taxon>Citrobacter freundii complex</taxon>
    </lineage>
</organism>
<sequence>MFFPVPHDTSEPHEIGFPYQHPVSQEINHLILSLDEINNPLN</sequence>
<proteinExistence type="predicted"/>
<evidence type="ECO:0000313" key="2">
    <source>
        <dbReference type="Proteomes" id="UP000003880"/>
    </source>
</evidence>